<reference evidence="3" key="1">
    <citation type="submission" date="2009-07" db="EMBL/GenBank/DDBJ databases">
        <title>Complete genome sequence of Zobellia galactanivorans Dsij.</title>
        <authorList>
            <consortium name="Genoscope - CEA"/>
        </authorList>
    </citation>
    <scope>NUCLEOTIDE SEQUENCE [LARGE SCALE GENOMIC DNA]</scope>
    <source>
        <strain evidence="3">DSM 12802 / CCUG 47099 / CIP 106680 / NCIMB 13871 / Dsij</strain>
    </source>
</reference>
<keyword evidence="1" id="KW-0812">Transmembrane</keyword>
<dbReference type="PATRIC" id="fig|63186.3.peg.3604"/>
<keyword evidence="3" id="KW-1185">Reference proteome</keyword>
<dbReference type="HOGENOM" id="CLU_144753_1_0_10"/>
<protein>
    <submittedName>
        <fullName evidence="2">Conserved hypothetical membrane protein</fullName>
    </submittedName>
</protein>
<feature type="transmembrane region" description="Helical" evidence="1">
    <location>
        <begin position="59"/>
        <end position="78"/>
    </location>
</feature>
<dbReference type="KEGG" id="zga:ZOBELLIA_3687"/>
<dbReference type="Pfam" id="PF19617">
    <property type="entry name" value="DUF6122"/>
    <property type="match status" value="1"/>
</dbReference>
<reference evidence="2 3" key="2">
    <citation type="journal article" date="2012" name="Environ. Microbiol.">
        <title>Characterization of the first alginolytic operons in a marine bacterium: from their emergence in marine Flavobacteriia to their independent transfers to marine Proteobacteria and human gut Bacteroides.</title>
        <authorList>
            <person name="Thomas F."/>
            <person name="Barbeyron T."/>
            <person name="Tonon T."/>
            <person name="Genicot S."/>
            <person name="Czjzek M."/>
            <person name="Michel G."/>
        </authorList>
    </citation>
    <scope>NUCLEOTIDE SEQUENCE [LARGE SCALE GENOMIC DNA]</scope>
    <source>
        <strain evidence="3">DSM 12802 / CCUG 47099 / CIP 106680 / NCIMB 13871 / Dsij</strain>
    </source>
</reference>
<feature type="transmembrane region" description="Helical" evidence="1">
    <location>
        <begin position="6"/>
        <end position="23"/>
    </location>
</feature>
<evidence type="ECO:0000313" key="3">
    <source>
        <dbReference type="Proteomes" id="UP000008898"/>
    </source>
</evidence>
<dbReference type="InterPro" id="IPR046125">
    <property type="entry name" value="DUF6122"/>
</dbReference>
<proteinExistence type="predicted"/>
<keyword evidence="1" id="KW-0472">Membrane</keyword>
<dbReference type="RefSeq" id="WP_013995015.1">
    <property type="nucleotide sequence ID" value="NC_015844.1"/>
</dbReference>
<feature type="transmembrane region" description="Helical" evidence="1">
    <location>
        <begin position="30"/>
        <end position="47"/>
    </location>
</feature>
<name>G0L7Z1_ZOBGA</name>
<dbReference type="Proteomes" id="UP000008898">
    <property type="component" value="Chromosome"/>
</dbReference>
<accession>G0L7Z1</accession>
<dbReference type="EMBL" id="FP476056">
    <property type="protein sequence ID" value="CAZ97825.1"/>
    <property type="molecule type" value="Genomic_DNA"/>
</dbReference>
<feature type="transmembrane region" description="Helical" evidence="1">
    <location>
        <begin position="83"/>
        <end position="103"/>
    </location>
</feature>
<dbReference type="OrthoDB" id="289051at2"/>
<evidence type="ECO:0000313" key="2">
    <source>
        <dbReference type="EMBL" id="CAZ97825.1"/>
    </source>
</evidence>
<organism evidence="2 3">
    <name type="scientific">Zobellia galactanivorans (strain DSM 12802 / CCUG 47099 / CIP 106680 / NCIMB 13871 / Dsij)</name>
    <dbReference type="NCBI Taxonomy" id="63186"/>
    <lineage>
        <taxon>Bacteria</taxon>
        <taxon>Pseudomonadati</taxon>
        <taxon>Bacteroidota</taxon>
        <taxon>Flavobacteriia</taxon>
        <taxon>Flavobacteriales</taxon>
        <taxon>Flavobacteriaceae</taxon>
        <taxon>Zobellia</taxon>
    </lineage>
</organism>
<gene>
    <name evidence="2" type="ordered locus">zobellia_3687</name>
</gene>
<sequence>MLRLFLHYGIHFLVPVLVGWYFYKEYRTKAIFILLAGIIIDVDHLLANPIFDPDRCSIGFHPLHSYWAIALYFGLLYFKKTRIFGWALLIHILADATDCFLLFQSE</sequence>
<keyword evidence="1" id="KW-1133">Transmembrane helix</keyword>
<evidence type="ECO:0000256" key="1">
    <source>
        <dbReference type="SAM" id="Phobius"/>
    </source>
</evidence>
<dbReference type="STRING" id="63186.ZOBELLIA_3687"/>
<dbReference type="AlphaFoldDB" id="G0L7Z1"/>